<accession>A0A6J7ARZ8</accession>
<organism evidence="1">
    <name type="scientific">freshwater metagenome</name>
    <dbReference type="NCBI Taxonomy" id="449393"/>
    <lineage>
        <taxon>unclassified sequences</taxon>
        <taxon>metagenomes</taxon>
        <taxon>ecological metagenomes</taxon>
    </lineage>
</organism>
<gene>
    <name evidence="1" type="ORF">UFOPK3139_02485</name>
</gene>
<reference evidence="1" key="1">
    <citation type="submission" date="2020-05" db="EMBL/GenBank/DDBJ databases">
        <authorList>
            <person name="Chiriac C."/>
            <person name="Salcher M."/>
            <person name="Ghai R."/>
            <person name="Kavagutti S V."/>
        </authorList>
    </citation>
    <scope>NUCLEOTIDE SEQUENCE</scope>
</reference>
<dbReference type="AlphaFoldDB" id="A0A6J7ARZ8"/>
<name>A0A6J7ARZ8_9ZZZZ</name>
<proteinExistence type="predicted"/>
<evidence type="ECO:0000313" key="1">
    <source>
        <dbReference type="EMBL" id="CAB4835503.1"/>
    </source>
</evidence>
<sequence>MRLKHRSTVVFPQPDGPMNAVIWFALMSRLTSCTARNLP</sequence>
<protein>
    <submittedName>
        <fullName evidence="1">Unannotated protein</fullName>
    </submittedName>
</protein>
<dbReference type="EMBL" id="CAFABA010000129">
    <property type="protein sequence ID" value="CAB4835503.1"/>
    <property type="molecule type" value="Genomic_DNA"/>
</dbReference>